<feature type="transmembrane region" description="Helical" evidence="1">
    <location>
        <begin position="68"/>
        <end position="89"/>
    </location>
</feature>
<evidence type="ECO:0000256" key="1">
    <source>
        <dbReference type="SAM" id="Phobius"/>
    </source>
</evidence>
<reference evidence="2 3" key="1">
    <citation type="journal article" date="2014" name="BMC Genomics">
        <title>Genome based analysis of type-I polyketide synthase and nonribosomal peptide synthetase gene clusters in seven strains of five representative Nocardia species.</title>
        <authorList>
            <person name="Komaki H."/>
            <person name="Ichikawa N."/>
            <person name="Hosoyama A."/>
            <person name="Takahashi-Nakaguchi A."/>
            <person name="Matsuzawa T."/>
            <person name="Suzuki K."/>
            <person name="Fujita N."/>
            <person name="Gonoi T."/>
        </authorList>
    </citation>
    <scope>NUCLEOTIDE SEQUENCE [LARGE SCALE GENOMIC DNA]</scope>
    <source>
        <strain evidence="2 3">NBRC 15531</strain>
    </source>
</reference>
<comment type="caution">
    <text evidence="2">The sequence shown here is derived from an EMBL/GenBank/DDBJ whole genome shotgun (WGS) entry which is preliminary data.</text>
</comment>
<name>U5E3F5_NOCAS</name>
<accession>U5E3F5</accession>
<evidence type="ECO:0000313" key="2">
    <source>
        <dbReference type="EMBL" id="GAD82442.1"/>
    </source>
</evidence>
<dbReference type="RefSeq" id="WP_019046549.1">
    <property type="nucleotide sequence ID" value="NZ_BAFO02000010.1"/>
</dbReference>
<feature type="transmembrane region" description="Helical" evidence="1">
    <location>
        <begin position="38"/>
        <end position="56"/>
    </location>
</feature>
<keyword evidence="1" id="KW-0812">Transmembrane</keyword>
<sequence length="95" mass="10143">MSSIYFEPNSNLSVTDRDRRVTAASADSWNAPLAMPGLILGLILLGLGLAGLLRVGEWVGDYGAELVGLAYLLYLGAAGWLALWGAATVRSLHRR</sequence>
<keyword evidence="1" id="KW-1133">Transmembrane helix</keyword>
<keyword evidence="1" id="KW-0472">Membrane</keyword>
<evidence type="ECO:0000313" key="3">
    <source>
        <dbReference type="Proteomes" id="UP000017048"/>
    </source>
</evidence>
<dbReference type="EMBL" id="BAFO02000010">
    <property type="protein sequence ID" value="GAD82442.1"/>
    <property type="molecule type" value="Genomic_DNA"/>
</dbReference>
<dbReference type="AlphaFoldDB" id="U5E3F5"/>
<dbReference type="Proteomes" id="UP000017048">
    <property type="component" value="Unassembled WGS sequence"/>
</dbReference>
<protein>
    <submittedName>
        <fullName evidence="2">Uncharacterized protein</fullName>
    </submittedName>
</protein>
<organism evidence="2 3">
    <name type="scientific">Nocardia asteroides NBRC 15531</name>
    <dbReference type="NCBI Taxonomy" id="1110697"/>
    <lineage>
        <taxon>Bacteria</taxon>
        <taxon>Bacillati</taxon>
        <taxon>Actinomycetota</taxon>
        <taxon>Actinomycetes</taxon>
        <taxon>Mycobacteriales</taxon>
        <taxon>Nocardiaceae</taxon>
        <taxon>Nocardia</taxon>
    </lineage>
</organism>
<dbReference type="GeneID" id="91516651"/>
<proteinExistence type="predicted"/>
<gene>
    <name evidence="2" type="ORF">NCAST_10_00300</name>
</gene>
<keyword evidence="3" id="KW-1185">Reference proteome</keyword>